<protein>
    <submittedName>
        <fullName evidence="3">Mitochondrial rve superfamily member</fullName>
    </submittedName>
</protein>
<dbReference type="GO" id="GO:0003676">
    <property type="term" value="F:nucleic acid binding"/>
    <property type="evidence" value="ECO:0007669"/>
    <property type="project" value="InterPro"/>
</dbReference>
<keyword evidence="4" id="KW-1185">Reference proteome</keyword>
<feature type="compositionally biased region" description="Low complexity" evidence="1">
    <location>
        <begin position="17"/>
        <end position="28"/>
    </location>
</feature>
<proteinExistence type="predicted"/>
<organism evidence="3 4">
    <name type="scientific">Andalucia godoyi</name>
    <name type="common">Flagellate</name>
    <dbReference type="NCBI Taxonomy" id="505711"/>
    <lineage>
        <taxon>Eukaryota</taxon>
        <taxon>Discoba</taxon>
        <taxon>Jakobida</taxon>
        <taxon>Andalucina</taxon>
        <taxon>Andaluciidae</taxon>
        <taxon>Andalucia</taxon>
    </lineage>
</organism>
<reference evidence="3" key="1">
    <citation type="submission" date="2019-09" db="EMBL/GenBank/DDBJ databases">
        <title>The Mitochondrial Proteome of the Jakobid, Andalucia godoyi, a Protist With the Most Gene-Rich and Bacteria-Like Mitochondrial Genome.</title>
        <authorList>
            <person name="Gray M.W."/>
            <person name="Burger G."/>
            <person name="Derelle R."/>
            <person name="Klimes V."/>
            <person name="Leger M."/>
            <person name="Sarrasin M."/>
            <person name="Vlcek C."/>
            <person name="Roger A.J."/>
            <person name="Elias M."/>
            <person name="Lang B.F."/>
        </authorList>
    </citation>
    <scope>NUCLEOTIDE SEQUENCE</scope>
    <source>
        <strain evidence="3">And28</strain>
    </source>
</reference>
<feature type="compositionally biased region" description="Polar residues" evidence="1">
    <location>
        <begin position="1"/>
        <end position="14"/>
    </location>
</feature>
<dbReference type="Proteomes" id="UP000799049">
    <property type="component" value="Unassembled WGS sequence"/>
</dbReference>
<sequence>MTQESPDSESSPEIKSNAAQNAEANAAEPARDLSEDPSIFSTSAWKDACRGPFADAEKELFEERSAPETSPARQPFTEMHHNAVRVPSLKRRGTQAVATASSDTSVPNQLTKRIMPDDESVIPIPAADVKAIPELQGLQLNQLKSKKRLSLDAAKEVREMKRARKVQENDAARMLTMQAAVRETLAKAALAEGERKEAVEKAKENLAQTPIKPTGVVSQEDRKIIWNQINFMGTRASEVAKMLEKNINTVRSAWRSMRQRQLQGLDPVEMPLRGGNIPACRKPRMLSEDQLLWSARMMVLDNTLQYKDLANKVVSQFPELQAVNKDHLAQNLQKYLHNNLGFRLADFLTVPVSRNLERAIQARSEYAAKMLGDKEDQYQRAIFIDETPFNVDVHPEQGISLQGCRPLLAIHNIQAPSLTLIAAVDRNSFVYYECYTGGINGATYAQFLKNLFQRLERTGRILEGQKQMIIHDNVPMHTAKQTVVPLLREWESKIEVEQLPPYSPFLNPCEEVFGMWKFQFCQIVREKVATHPAGVAALVQQAANQISSNNIMAAYKHARSFFVQCVKKIPVNSHQILDGIHEGDEKEEILLRKYKEWGIDLHSDVRQDQVEAGTTENNEAESARTAKNDACFVPVFTQP</sequence>
<feature type="region of interest" description="Disordered" evidence="1">
    <location>
        <begin position="56"/>
        <end position="80"/>
    </location>
</feature>
<accession>A0A8K0AG40</accession>
<gene>
    <name evidence="3" type="ORF">ANDGO_07786</name>
</gene>
<dbReference type="EMBL" id="VRVR01000048">
    <property type="protein sequence ID" value="KAF0852275.1"/>
    <property type="molecule type" value="Genomic_DNA"/>
</dbReference>
<evidence type="ECO:0000256" key="1">
    <source>
        <dbReference type="SAM" id="MobiDB-lite"/>
    </source>
</evidence>
<dbReference type="AlphaFoldDB" id="A0A8K0AG40"/>
<dbReference type="Pfam" id="PF13358">
    <property type="entry name" value="DDE_3"/>
    <property type="match status" value="1"/>
</dbReference>
<dbReference type="InterPro" id="IPR036397">
    <property type="entry name" value="RNaseH_sf"/>
</dbReference>
<feature type="region of interest" description="Disordered" evidence="1">
    <location>
        <begin position="1"/>
        <end position="39"/>
    </location>
</feature>
<evidence type="ECO:0000313" key="4">
    <source>
        <dbReference type="Proteomes" id="UP000799049"/>
    </source>
</evidence>
<comment type="caution">
    <text evidence="3">The sequence shown here is derived from an EMBL/GenBank/DDBJ whole genome shotgun (WGS) entry which is preliminary data.</text>
</comment>
<evidence type="ECO:0000259" key="2">
    <source>
        <dbReference type="Pfam" id="PF13358"/>
    </source>
</evidence>
<feature type="compositionally biased region" description="Basic and acidic residues" evidence="1">
    <location>
        <begin position="56"/>
        <end position="66"/>
    </location>
</feature>
<dbReference type="OrthoDB" id="8939043at2759"/>
<feature type="domain" description="Tc1-like transposase DDE" evidence="2">
    <location>
        <begin position="382"/>
        <end position="517"/>
    </location>
</feature>
<dbReference type="Gene3D" id="3.30.420.10">
    <property type="entry name" value="Ribonuclease H-like superfamily/Ribonuclease H"/>
    <property type="match status" value="1"/>
</dbReference>
<evidence type="ECO:0000313" key="3">
    <source>
        <dbReference type="EMBL" id="KAF0852275.1"/>
    </source>
</evidence>
<name>A0A8K0AG40_ANDGO</name>
<dbReference type="InterPro" id="IPR038717">
    <property type="entry name" value="Tc1-like_DDE_dom"/>
</dbReference>